<proteinExistence type="inferred from homology"/>
<keyword evidence="4" id="KW-0274">FAD</keyword>
<dbReference type="SUPFAM" id="SSF54373">
    <property type="entry name" value="FAD-linked reductases, C-terminal domain"/>
    <property type="match status" value="1"/>
</dbReference>
<dbReference type="PRINTS" id="PR00757">
    <property type="entry name" value="AMINEOXDASEF"/>
</dbReference>
<comment type="cofactor">
    <cofactor evidence="1 4">
        <name>FAD</name>
        <dbReference type="ChEBI" id="CHEBI:57692"/>
    </cofactor>
</comment>
<keyword evidence="2 4" id="KW-0560">Oxidoreductase</keyword>
<feature type="binding site" evidence="3">
    <location>
        <position position="16"/>
    </location>
    <ligand>
        <name>FAD</name>
        <dbReference type="ChEBI" id="CHEBI:57692"/>
    </ligand>
</feature>
<organism evidence="6 7">
    <name type="scientific">Vanessa tameamea</name>
    <name type="common">Kamehameha butterfly</name>
    <dbReference type="NCBI Taxonomy" id="334116"/>
    <lineage>
        <taxon>Eukaryota</taxon>
        <taxon>Metazoa</taxon>
        <taxon>Ecdysozoa</taxon>
        <taxon>Arthropoda</taxon>
        <taxon>Hexapoda</taxon>
        <taxon>Insecta</taxon>
        <taxon>Pterygota</taxon>
        <taxon>Neoptera</taxon>
        <taxon>Endopterygota</taxon>
        <taxon>Lepidoptera</taxon>
        <taxon>Glossata</taxon>
        <taxon>Ditrysia</taxon>
        <taxon>Papilionoidea</taxon>
        <taxon>Nymphalidae</taxon>
        <taxon>Nymphalinae</taxon>
        <taxon>Vanessa</taxon>
    </lineage>
</organism>
<name>A0A8B8I7L5_VANTA</name>
<evidence type="ECO:0000313" key="6">
    <source>
        <dbReference type="Proteomes" id="UP001652626"/>
    </source>
</evidence>
<dbReference type="Pfam" id="PF01593">
    <property type="entry name" value="Amino_oxidase"/>
    <property type="match status" value="1"/>
</dbReference>
<reference evidence="7" key="1">
    <citation type="submission" date="2025-08" db="UniProtKB">
        <authorList>
            <consortium name="RefSeq"/>
        </authorList>
    </citation>
    <scope>IDENTIFICATION</scope>
    <source>
        <tissue evidence="7">Whole body</tissue>
    </source>
</reference>
<dbReference type="Gene3D" id="3.90.660.10">
    <property type="match status" value="1"/>
</dbReference>
<evidence type="ECO:0000256" key="4">
    <source>
        <dbReference type="RuleBase" id="RU362067"/>
    </source>
</evidence>
<evidence type="ECO:0000256" key="1">
    <source>
        <dbReference type="ARBA" id="ARBA00001974"/>
    </source>
</evidence>
<evidence type="ECO:0000256" key="3">
    <source>
        <dbReference type="PIRSR" id="PIRSR601613-1"/>
    </source>
</evidence>
<feature type="binding site" evidence="3">
    <location>
        <position position="220"/>
    </location>
    <ligand>
        <name>FAD</name>
        <dbReference type="ChEBI" id="CHEBI:57692"/>
    </ligand>
</feature>
<keyword evidence="4" id="KW-0285">Flavoprotein</keyword>
<dbReference type="AlphaFoldDB" id="A0A8B8I7L5"/>
<gene>
    <name evidence="7" type="primary">LOC113398520</name>
</gene>
<dbReference type="GeneID" id="113398520"/>
<dbReference type="Gene3D" id="3.50.50.60">
    <property type="entry name" value="FAD/NAD(P)-binding domain"/>
    <property type="match status" value="1"/>
</dbReference>
<dbReference type="PANTHER" id="PTHR10742:SF398">
    <property type="entry name" value="AMINE OXIDASE DOMAIN-CONTAINING PROTEIN-RELATED"/>
    <property type="match status" value="1"/>
</dbReference>
<dbReference type="InterPro" id="IPR002937">
    <property type="entry name" value="Amino_oxidase"/>
</dbReference>
<evidence type="ECO:0000256" key="2">
    <source>
        <dbReference type="ARBA" id="ARBA00023002"/>
    </source>
</evidence>
<keyword evidence="6" id="KW-1185">Reference proteome</keyword>
<evidence type="ECO:0000313" key="7">
    <source>
        <dbReference type="RefSeq" id="XP_026493073.2"/>
    </source>
</evidence>
<evidence type="ECO:0000259" key="5">
    <source>
        <dbReference type="Pfam" id="PF01593"/>
    </source>
</evidence>
<dbReference type="InterPro" id="IPR036188">
    <property type="entry name" value="FAD/NAD-bd_sf"/>
</dbReference>
<dbReference type="GO" id="GO:0008131">
    <property type="term" value="F:primary methylamine oxidase activity"/>
    <property type="evidence" value="ECO:0007669"/>
    <property type="project" value="UniProtKB-ARBA"/>
</dbReference>
<sequence>MVTSVMDIIVVGCGASGIAALRKLHEAGLKVLGLEAADRIGGRIRTVEYGDCFLDLGAAWCHGEKGNVVFDLANPLDLLGRPKPDQKYFVLSNGTLLPIEAGEGIVQALNEELATANKNTKGSISACIRNAAKTNPTLKEDPELAQSFVEWYEKNNHVGGQIDPKKGKSLKGLEVFSNCEGEFMLNWKGRGYTTILDILLNKYPDPSKELPIEIHLKKEVESIKWRTSKPGLDAGNPLVQIKCKDGSLYAAKSVIVTVSLGVLKERHHQLFNPPLPSEKINAINNLQLCVLDKIYIEFTKPWWPKTPACFNILWRKEDKAKFTSEEQWVTEIPGFNTVEYHPNLLLAWIYGEGAKKMENTSEERVKAGVFKLLEVFFNKEFNVTPVKSILRSQWASNPLARGAYSYRSVATEENGGSAVILSEPLYHGNNFPVACFAGEATSHHRHSAVHGAVEAGFREAERLIASFTK</sequence>
<dbReference type="RefSeq" id="XP_026493073.2">
    <property type="nucleotide sequence ID" value="XM_026637288.2"/>
</dbReference>
<dbReference type="OrthoDB" id="5046242at2759"/>
<dbReference type="EC" id="1.4.3.-" evidence="4"/>
<dbReference type="SUPFAM" id="SSF51905">
    <property type="entry name" value="FAD/NAD(P)-binding domain"/>
    <property type="match status" value="1"/>
</dbReference>
<protein>
    <recommendedName>
        <fullName evidence="4">Amine oxidase</fullName>
        <ecNumber evidence="4">1.4.3.-</ecNumber>
    </recommendedName>
</protein>
<dbReference type="InterPro" id="IPR050281">
    <property type="entry name" value="Flavin_monoamine_oxidase"/>
</dbReference>
<dbReference type="PANTHER" id="PTHR10742">
    <property type="entry name" value="FLAVIN MONOAMINE OXIDASE"/>
    <property type="match status" value="1"/>
</dbReference>
<accession>A0A8B8I7L5</accession>
<dbReference type="GO" id="GO:0046592">
    <property type="term" value="F:polyamine oxidase activity"/>
    <property type="evidence" value="ECO:0007669"/>
    <property type="project" value="TreeGrafter"/>
</dbReference>
<feature type="binding site" evidence="3">
    <location>
        <begin position="35"/>
        <end position="36"/>
    </location>
    <ligand>
        <name>FAD</name>
        <dbReference type="ChEBI" id="CHEBI:57692"/>
    </ligand>
</feature>
<dbReference type="InterPro" id="IPR001613">
    <property type="entry name" value="Flavin_amine_oxidase"/>
</dbReference>
<feature type="domain" description="Amine oxidase" evidence="5">
    <location>
        <begin position="16"/>
        <end position="464"/>
    </location>
</feature>
<dbReference type="Proteomes" id="UP001652626">
    <property type="component" value="Chromosome 14"/>
</dbReference>
<dbReference type="OMA" id="EFFDNYQ"/>
<comment type="similarity">
    <text evidence="4">Belongs to the flavin monoamine oxidase family.</text>
</comment>